<evidence type="ECO:0000256" key="1">
    <source>
        <dbReference type="ARBA" id="ARBA00001946"/>
    </source>
</evidence>
<protein>
    <submittedName>
        <fullName evidence="4">NUDIX hydrolase</fullName>
    </submittedName>
</protein>
<evidence type="ECO:0000259" key="3">
    <source>
        <dbReference type="PROSITE" id="PS51462"/>
    </source>
</evidence>
<name>A0ABW6MJX4_9ACTN</name>
<dbReference type="PROSITE" id="PS51462">
    <property type="entry name" value="NUDIX"/>
    <property type="match status" value="1"/>
</dbReference>
<comment type="cofactor">
    <cofactor evidence="1">
        <name>Mg(2+)</name>
        <dbReference type="ChEBI" id="CHEBI:18420"/>
    </cofactor>
</comment>
<proteinExistence type="predicted"/>
<dbReference type="GO" id="GO:0016787">
    <property type="term" value="F:hydrolase activity"/>
    <property type="evidence" value="ECO:0007669"/>
    <property type="project" value="UniProtKB-KW"/>
</dbReference>
<organism evidence="4 5">
    <name type="scientific">Streptomyces hokutonensis</name>
    <dbReference type="NCBI Taxonomy" id="1306990"/>
    <lineage>
        <taxon>Bacteria</taxon>
        <taxon>Bacillati</taxon>
        <taxon>Actinomycetota</taxon>
        <taxon>Actinomycetes</taxon>
        <taxon>Kitasatosporales</taxon>
        <taxon>Streptomycetaceae</taxon>
        <taxon>Streptomyces</taxon>
    </lineage>
</organism>
<gene>
    <name evidence="4" type="ORF">ACFYNQ_48915</name>
</gene>
<dbReference type="RefSeq" id="WP_388115108.1">
    <property type="nucleotide sequence ID" value="NZ_JBIAHM010000027.1"/>
</dbReference>
<dbReference type="Proteomes" id="UP001601303">
    <property type="component" value="Unassembled WGS sequence"/>
</dbReference>
<reference evidence="4 5" key="1">
    <citation type="submission" date="2024-10" db="EMBL/GenBank/DDBJ databases">
        <title>The Natural Products Discovery Center: Release of the First 8490 Sequenced Strains for Exploring Actinobacteria Biosynthetic Diversity.</title>
        <authorList>
            <person name="Kalkreuter E."/>
            <person name="Kautsar S.A."/>
            <person name="Yang D."/>
            <person name="Bader C.D."/>
            <person name="Teijaro C.N."/>
            <person name="Fluegel L."/>
            <person name="Davis C.M."/>
            <person name="Simpson J.R."/>
            <person name="Lauterbach L."/>
            <person name="Steele A.D."/>
            <person name="Gui C."/>
            <person name="Meng S."/>
            <person name="Li G."/>
            <person name="Viehrig K."/>
            <person name="Ye F."/>
            <person name="Su P."/>
            <person name="Kiefer A.F."/>
            <person name="Nichols A."/>
            <person name="Cepeda A.J."/>
            <person name="Yan W."/>
            <person name="Fan B."/>
            <person name="Jiang Y."/>
            <person name="Adhikari A."/>
            <person name="Zheng C.-J."/>
            <person name="Schuster L."/>
            <person name="Cowan T.M."/>
            <person name="Smanski M.J."/>
            <person name="Chevrette M.G."/>
            <person name="De Carvalho L.P.S."/>
            <person name="Shen B."/>
        </authorList>
    </citation>
    <scope>NUCLEOTIDE SEQUENCE [LARGE SCALE GENOMIC DNA]</scope>
    <source>
        <strain evidence="4 5">NPDC006488</strain>
    </source>
</reference>
<dbReference type="Pfam" id="PF00293">
    <property type="entry name" value="NUDIX"/>
    <property type="match status" value="1"/>
</dbReference>
<dbReference type="PANTHER" id="PTHR43046">
    <property type="entry name" value="GDP-MANNOSE MANNOSYL HYDROLASE"/>
    <property type="match status" value="1"/>
</dbReference>
<dbReference type="PANTHER" id="PTHR43046:SF14">
    <property type="entry name" value="MUTT_NUDIX FAMILY PROTEIN"/>
    <property type="match status" value="1"/>
</dbReference>
<accession>A0ABW6MJX4</accession>
<dbReference type="Gene3D" id="3.90.79.10">
    <property type="entry name" value="Nucleoside Triphosphate Pyrophosphohydrolase"/>
    <property type="match status" value="1"/>
</dbReference>
<dbReference type="EMBL" id="JBIAHM010000027">
    <property type="protein sequence ID" value="MFE9606450.1"/>
    <property type="molecule type" value="Genomic_DNA"/>
</dbReference>
<dbReference type="InterPro" id="IPR015797">
    <property type="entry name" value="NUDIX_hydrolase-like_dom_sf"/>
</dbReference>
<keyword evidence="5" id="KW-1185">Reference proteome</keyword>
<comment type="caution">
    <text evidence="4">The sequence shown here is derived from an EMBL/GenBank/DDBJ whole genome shotgun (WGS) entry which is preliminary data.</text>
</comment>
<sequence length="126" mass="13090">MAFEQTAEELVDAVVVNDGRLLLVNVQGGWGLPSGVPEEAETPQATAARVVYELTGYLVDGSSLLEAEPAADAPPAVVCHLLSADPSGEAQLTAGQLRWAPFAEAIDIDGGLPAPVRTYLEGHTPV</sequence>
<dbReference type="InterPro" id="IPR000086">
    <property type="entry name" value="NUDIX_hydrolase_dom"/>
</dbReference>
<evidence type="ECO:0000256" key="2">
    <source>
        <dbReference type="ARBA" id="ARBA00022801"/>
    </source>
</evidence>
<evidence type="ECO:0000313" key="5">
    <source>
        <dbReference type="Proteomes" id="UP001601303"/>
    </source>
</evidence>
<dbReference type="SUPFAM" id="SSF55811">
    <property type="entry name" value="Nudix"/>
    <property type="match status" value="1"/>
</dbReference>
<keyword evidence="2 4" id="KW-0378">Hydrolase</keyword>
<feature type="domain" description="Nudix hydrolase" evidence="3">
    <location>
        <begin position="6"/>
        <end position="124"/>
    </location>
</feature>
<evidence type="ECO:0000313" key="4">
    <source>
        <dbReference type="EMBL" id="MFE9606450.1"/>
    </source>
</evidence>